<reference evidence="1 2" key="1">
    <citation type="submission" date="2020-10" db="EMBL/GenBank/DDBJ databases">
        <title>Genome sequencing of Massilia sp. LPB0304.</title>
        <authorList>
            <person name="Kim J."/>
        </authorList>
    </citation>
    <scope>NUCLEOTIDE SEQUENCE [LARGE SCALE GENOMIC DNA]</scope>
    <source>
        <strain evidence="1 2">LPB0304</strain>
    </source>
</reference>
<dbReference type="Proteomes" id="UP000593875">
    <property type="component" value="Chromosome"/>
</dbReference>
<evidence type="ECO:0000313" key="1">
    <source>
        <dbReference type="EMBL" id="QOL50834.1"/>
    </source>
</evidence>
<dbReference type="RefSeq" id="WP_193687819.1">
    <property type="nucleotide sequence ID" value="NZ_CP062941.1"/>
</dbReference>
<proteinExistence type="predicted"/>
<organism evidence="1 2">
    <name type="scientific">Massilia litorea</name>
    <dbReference type="NCBI Taxonomy" id="2769491"/>
    <lineage>
        <taxon>Bacteria</taxon>
        <taxon>Pseudomonadati</taxon>
        <taxon>Pseudomonadota</taxon>
        <taxon>Betaproteobacteria</taxon>
        <taxon>Burkholderiales</taxon>
        <taxon>Oxalobacteraceae</taxon>
        <taxon>Telluria group</taxon>
        <taxon>Massilia</taxon>
    </lineage>
</organism>
<gene>
    <name evidence="1" type="ORF">LPB04_05985</name>
</gene>
<accession>A0A7L9U731</accession>
<evidence type="ECO:0000313" key="2">
    <source>
        <dbReference type="Proteomes" id="UP000593875"/>
    </source>
</evidence>
<keyword evidence="2" id="KW-1185">Reference proteome</keyword>
<dbReference type="AlphaFoldDB" id="A0A7L9U731"/>
<name>A0A7L9U731_9BURK</name>
<protein>
    <submittedName>
        <fullName evidence="1">Uncharacterized protein</fullName>
    </submittedName>
</protein>
<dbReference type="EMBL" id="CP062941">
    <property type="protein sequence ID" value="QOL50834.1"/>
    <property type="molecule type" value="Genomic_DNA"/>
</dbReference>
<sequence>MSASIVEWVFNAVFNSPRQAYQIVTVKPEAHLWISFLISTGTDCAETRFFVDAKILSRFVTATIQPPSQAYTARKPMISHPLTGLSTENASC</sequence>
<dbReference type="KEGG" id="mlir:LPB04_05985"/>